<dbReference type="EMBL" id="GG745370">
    <property type="protein sequence ID" value="KNE71139.1"/>
    <property type="molecule type" value="Genomic_DNA"/>
</dbReference>
<comment type="similarity">
    <text evidence="1">Belongs to the SNF2/RAD54 helicase family.</text>
</comment>
<evidence type="ECO:0000256" key="3">
    <source>
        <dbReference type="ARBA" id="ARBA00022801"/>
    </source>
</evidence>
<keyword evidence="6" id="KW-0479">Metal-binding</keyword>
<evidence type="ECO:0000256" key="7">
    <source>
        <dbReference type="SAM" id="MobiDB-lite"/>
    </source>
</evidence>
<keyword evidence="5" id="KW-0067">ATP-binding</keyword>
<gene>
    <name evidence="9" type="ORF">AMAG_15806</name>
</gene>
<keyword evidence="3" id="KW-0378">Hydrolase</keyword>
<dbReference type="STRING" id="578462.A0A0L0T9B9"/>
<reference evidence="10" key="2">
    <citation type="submission" date="2009-11" db="EMBL/GenBank/DDBJ databases">
        <title>The Genome Sequence of Allomyces macrogynus strain ATCC 38327.</title>
        <authorList>
            <consortium name="The Broad Institute Genome Sequencing Platform"/>
            <person name="Russ C."/>
            <person name="Cuomo C."/>
            <person name="Shea T."/>
            <person name="Young S.K."/>
            <person name="Zeng Q."/>
            <person name="Koehrsen M."/>
            <person name="Haas B."/>
            <person name="Borodovsky M."/>
            <person name="Guigo R."/>
            <person name="Alvarado L."/>
            <person name="Berlin A."/>
            <person name="Borenstein D."/>
            <person name="Chen Z."/>
            <person name="Engels R."/>
            <person name="Freedman E."/>
            <person name="Gellesch M."/>
            <person name="Goldberg J."/>
            <person name="Griggs A."/>
            <person name="Gujja S."/>
            <person name="Heiman D."/>
            <person name="Hepburn T."/>
            <person name="Howarth C."/>
            <person name="Jen D."/>
            <person name="Larson L."/>
            <person name="Lewis B."/>
            <person name="Mehta T."/>
            <person name="Park D."/>
            <person name="Pearson M."/>
            <person name="Roberts A."/>
            <person name="Saif S."/>
            <person name="Shenoy N."/>
            <person name="Sisk P."/>
            <person name="Stolte C."/>
            <person name="Sykes S."/>
            <person name="Walk T."/>
            <person name="White J."/>
            <person name="Yandava C."/>
            <person name="Burger G."/>
            <person name="Gray M.W."/>
            <person name="Holland P.W.H."/>
            <person name="King N."/>
            <person name="Lang F.B.F."/>
            <person name="Roger A.J."/>
            <person name="Ruiz-Trillo I."/>
            <person name="Lander E."/>
            <person name="Nusbaum C."/>
        </authorList>
    </citation>
    <scope>NUCLEOTIDE SEQUENCE [LARGE SCALE GENOMIC DNA]</scope>
    <source>
        <strain evidence="10">ATCC 38327</strain>
    </source>
</reference>
<dbReference type="SUPFAM" id="SSF57850">
    <property type="entry name" value="RING/U-box"/>
    <property type="match status" value="1"/>
</dbReference>
<feature type="compositionally biased region" description="Basic and acidic residues" evidence="7">
    <location>
        <begin position="1"/>
        <end position="12"/>
    </location>
</feature>
<dbReference type="InterPro" id="IPR050628">
    <property type="entry name" value="SNF2_RAD54_helicase_TF"/>
</dbReference>
<dbReference type="GO" id="GO:0016787">
    <property type="term" value="F:hydrolase activity"/>
    <property type="evidence" value="ECO:0007669"/>
    <property type="project" value="UniProtKB-KW"/>
</dbReference>
<evidence type="ECO:0000313" key="9">
    <source>
        <dbReference type="EMBL" id="KNE71139.1"/>
    </source>
</evidence>
<protein>
    <recommendedName>
        <fullName evidence="8">RING-type domain-containing protein</fullName>
    </recommendedName>
</protein>
<dbReference type="GO" id="GO:0008270">
    <property type="term" value="F:zinc ion binding"/>
    <property type="evidence" value="ECO:0007669"/>
    <property type="project" value="UniProtKB-KW"/>
</dbReference>
<dbReference type="GO" id="GO:0004386">
    <property type="term" value="F:helicase activity"/>
    <property type="evidence" value="ECO:0007669"/>
    <property type="project" value="UniProtKB-KW"/>
</dbReference>
<evidence type="ECO:0000256" key="6">
    <source>
        <dbReference type="PROSITE-ProRule" id="PRU00175"/>
    </source>
</evidence>
<feature type="region of interest" description="Disordered" evidence="7">
    <location>
        <begin position="1"/>
        <end position="107"/>
    </location>
</feature>
<proteinExistence type="inferred from homology"/>
<keyword evidence="6" id="KW-0862">Zinc</keyword>
<dbReference type="PROSITE" id="PS50089">
    <property type="entry name" value="ZF_RING_2"/>
    <property type="match status" value="1"/>
</dbReference>
<dbReference type="GO" id="GO:0005524">
    <property type="term" value="F:ATP binding"/>
    <property type="evidence" value="ECO:0007669"/>
    <property type="project" value="UniProtKB-KW"/>
</dbReference>
<dbReference type="InterPro" id="IPR049730">
    <property type="entry name" value="SNF2/RAD54-like_C"/>
</dbReference>
<dbReference type="InterPro" id="IPR001841">
    <property type="entry name" value="Znf_RING"/>
</dbReference>
<name>A0A0L0T9B9_ALLM3</name>
<feature type="domain" description="RING-type" evidence="8">
    <location>
        <begin position="1121"/>
        <end position="1163"/>
    </location>
</feature>
<reference evidence="9 10" key="1">
    <citation type="submission" date="2009-11" db="EMBL/GenBank/DDBJ databases">
        <title>Annotation of Allomyces macrogynus ATCC 38327.</title>
        <authorList>
            <consortium name="The Broad Institute Genome Sequencing Platform"/>
            <person name="Russ C."/>
            <person name="Cuomo C."/>
            <person name="Burger G."/>
            <person name="Gray M.W."/>
            <person name="Holland P.W.H."/>
            <person name="King N."/>
            <person name="Lang F.B.F."/>
            <person name="Roger A.J."/>
            <person name="Ruiz-Trillo I."/>
            <person name="Young S.K."/>
            <person name="Zeng Q."/>
            <person name="Gargeya S."/>
            <person name="Fitzgerald M."/>
            <person name="Haas B."/>
            <person name="Abouelleil A."/>
            <person name="Alvarado L."/>
            <person name="Arachchi H.M."/>
            <person name="Berlin A."/>
            <person name="Chapman S.B."/>
            <person name="Gearin G."/>
            <person name="Goldberg J."/>
            <person name="Griggs A."/>
            <person name="Gujja S."/>
            <person name="Hansen M."/>
            <person name="Heiman D."/>
            <person name="Howarth C."/>
            <person name="Larimer J."/>
            <person name="Lui A."/>
            <person name="MacDonald P.J.P."/>
            <person name="McCowen C."/>
            <person name="Montmayeur A."/>
            <person name="Murphy C."/>
            <person name="Neiman D."/>
            <person name="Pearson M."/>
            <person name="Priest M."/>
            <person name="Roberts A."/>
            <person name="Saif S."/>
            <person name="Shea T."/>
            <person name="Sisk P."/>
            <person name="Stolte C."/>
            <person name="Sykes S."/>
            <person name="Wortman J."/>
            <person name="Nusbaum C."/>
            <person name="Birren B."/>
        </authorList>
    </citation>
    <scope>NUCLEOTIDE SEQUENCE [LARGE SCALE GENOMIC DNA]</scope>
    <source>
        <strain evidence="9 10">ATCC 38327</strain>
    </source>
</reference>
<dbReference type="eggNOG" id="KOG1001">
    <property type="taxonomic scope" value="Eukaryota"/>
</dbReference>
<dbReference type="Pfam" id="PF13639">
    <property type="entry name" value="zf-RING_2"/>
    <property type="match status" value="1"/>
</dbReference>
<feature type="compositionally biased region" description="Basic and acidic residues" evidence="7">
    <location>
        <begin position="1189"/>
        <end position="1203"/>
    </location>
</feature>
<dbReference type="CDD" id="cd16449">
    <property type="entry name" value="RING-HC"/>
    <property type="match status" value="1"/>
</dbReference>
<dbReference type="InterPro" id="IPR013083">
    <property type="entry name" value="Znf_RING/FYVE/PHD"/>
</dbReference>
<dbReference type="SMART" id="SM00184">
    <property type="entry name" value="RING"/>
    <property type="match status" value="1"/>
</dbReference>
<keyword evidence="6" id="KW-0863">Zinc-finger</keyword>
<evidence type="ECO:0000259" key="8">
    <source>
        <dbReference type="PROSITE" id="PS50089"/>
    </source>
</evidence>
<feature type="region of interest" description="Disordered" evidence="7">
    <location>
        <begin position="340"/>
        <end position="373"/>
    </location>
</feature>
<dbReference type="GO" id="GO:0005634">
    <property type="term" value="C:nucleus"/>
    <property type="evidence" value="ECO:0007669"/>
    <property type="project" value="TreeGrafter"/>
</dbReference>
<dbReference type="Proteomes" id="UP000054350">
    <property type="component" value="Unassembled WGS sequence"/>
</dbReference>
<evidence type="ECO:0000256" key="1">
    <source>
        <dbReference type="ARBA" id="ARBA00007025"/>
    </source>
</evidence>
<dbReference type="CDD" id="cd18793">
    <property type="entry name" value="SF2_C_SNF"/>
    <property type="match status" value="1"/>
</dbReference>
<dbReference type="GO" id="GO:0008094">
    <property type="term" value="F:ATP-dependent activity, acting on DNA"/>
    <property type="evidence" value="ECO:0007669"/>
    <property type="project" value="TreeGrafter"/>
</dbReference>
<keyword evidence="2" id="KW-0547">Nucleotide-binding</keyword>
<dbReference type="Gene3D" id="3.40.50.300">
    <property type="entry name" value="P-loop containing nucleotide triphosphate hydrolases"/>
    <property type="match status" value="2"/>
</dbReference>
<feature type="region of interest" description="Disordered" evidence="7">
    <location>
        <begin position="1177"/>
        <end position="1205"/>
    </location>
</feature>
<sequence>MAHDRNYWDRVPPEVWDDRDENVAPQEDPNGDDDPATSWWRFYPDVLEEGGTARATWRTDRIGGDDSDDDDDKDDSESSGSDSDRDRPAVASSSTAPPPPPATATHALDNDDDLLAAAVQAQAALRNRANDYASTYDLLRGRGLPAAATMPGPSGTNNAQANNVADAEVPEYREPDPDANLLFLCSSDTLTTCRRLPLPTGFIDDDRRAPRGLIVAHVEPYTIKELVVRRPRIGPHDRYVYDMSDYVDWENVTFRLPDTDPRVVNGQWDQVTEEDFLELERADPYSSRVVRPTPGARNERVEGDVVTQPPAPISRKLETRLKWRLAADAEYIDDGDAHALVERNGGDHDGDDSDVEIPDATAADGGDDATKARFRKGQPLPVFSDTEWARKWTPDHAQYYTLALRAIRGTEYDHAPETRDIPRHHSYGYGATLAFQYHLCVYVDVAKAVAAIERGKEVPLLGHFLFKAATLIRTVRTAELPKLYVPDTLEGGHAELDVPPGFQHTLRPYQKRSLGWLVALERDAKARTLWVRKLPDHATTLEKAEFESYEAADIPSVVALAHGGPWFNLYTRRWARVNYWARTRAPIVPVECRGALEVSRVGAGKTVTALALVQANPFQTVRDIPWAHPGDRDRYLVSRATLVVVRSDLAAQWYNEAKRALPASAKIFQLTTIHEYRKMTWNDLLLADVVIVSTAFLQNTNYRARILELIGAAKYHLPPESEESIAQSSMYDDFGHFRGGTGGITTPYRDWELAASTDSYHAFTARMDRHLFALTHRGRAAFGKDANAVILERVHFHRAVIDECHELGVVTASQAEPRPEYGYRRGWKRKNTSKTEKAEMLLSGLRASFWLGLTGTPPINKPESVLALAESVHVHGLPKTRAAAQAFLNGSVRRNNPTLTVPPVHYRTEWVTMTAAEMGLMASLDTHGALSTLARLMMCNHHQITDALVALTGTEGEHSVDQVAALLQTVRETKMADHAKHARDLQANLAKSLGRLHALVVTYPNVAAALPGTGVTVAQPGNVIRVDGHVALTSLVVEAHVPVGPGKPDPVPDGAVPVPIPSAAATRSEAPRTDALKWARRLVQSYRELAEVQRQLRAVAGEWNFMNAVLDAIRNAEAQACPLCLEEIEVGQPLVMTRCGHVYCTDCSTAMLQRVPRRCAICRGNLDGAHAVTRMVLAPPKAEEEGDEAKEKEDEKKDEKKDGEEDGIDYAKYGSKIRALVAYVRRVLAADPTAKLILFSQFRRLTALISRAFSEFNIPNVRMAGGNVLSKRRAVTLFRTDPDMKVLFLSSDDCVSGLHLTEANHVVIVHPFLGASETMSRAYEMQGIARAVRAGQTREVTIVRFVTRNTIEEEMTSRRTDVQLAPAAMVAVVAAEGEGEGVAEGVAVGEPMEGVVEEGGDA</sequence>
<keyword evidence="4" id="KW-0347">Helicase</keyword>
<dbReference type="GO" id="GO:0006281">
    <property type="term" value="P:DNA repair"/>
    <property type="evidence" value="ECO:0007669"/>
    <property type="project" value="TreeGrafter"/>
</dbReference>
<evidence type="ECO:0000256" key="4">
    <source>
        <dbReference type="ARBA" id="ARBA00022806"/>
    </source>
</evidence>
<feature type="region of interest" description="Disordered" evidence="7">
    <location>
        <begin position="287"/>
        <end position="309"/>
    </location>
</feature>
<accession>A0A0L0T9B9</accession>
<dbReference type="InterPro" id="IPR027417">
    <property type="entry name" value="P-loop_NTPase"/>
</dbReference>
<dbReference type="SUPFAM" id="SSF52540">
    <property type="entry name" value="P-loop containing nucleoside triphosphate hydrolases"/>
    <property type="match status" value="2"/>
</dbReference>
<dbReference type="PANTHER" id="PTHR45626">
    <property type="entry name" value="TRANSCRIPTION TERMINATION FACTOR 2-RELATED"/>
    <property type="match status" value="1"/>
</dbReference>
<dbReference type="PANTHER" id="PTHR45626:SF26">
    <property type="entry name" value="FAMILY HELICASE, PUTATIVE (AFU_ORTHOLOGUE AFUA_2G09120)-RELATED"/>
    <property type="match status" value="1"/>
</dbReference>
<dbReference type="VEuPathDB" id="FungiDB:AMAG_15806"/>
<dbReference type="Gene3D" id="3.30.40.10">
    <property type="entry name" value="Zinc/RING finger domain, C3HC4 (zinc finger)"/>
    <property type="match status" value="1"/>
</dbReference>
<feature type="compositionally biased region" description="Acidic residues" evidence="7">
    <location>
        <begin position="65"/>
        <end position="77"/>
    </location>
</feature>
<evidence type="ECO:0000256" key="5">
    <source>
        <dbReference type="ARBA" id="ARBA00022840"/>
    </source>
</evidence>
<evidence type="ECO:0000313" key="10">
    <source>
        <dbReference type="Proteomes" id="UP000054350"/>
    </source>
</evidence>
<dbReference type="OrthoDB" id="423221at2759"/>
<keyword evidence="10" id="KW-1185">Reference proteome</keyword>
<evidence type="ECO:0000256" key="2">
    <source>
        <dbReference type="ARBA" id="ARBA00022741"/>
    </source>
</evidence>
<organism evidence="9 10">
    <name type="scientific">Allomyces macrogynus (strain ATCC 38327)</name>
    <name type="common">Allomyces javanicus var. macrogynus</name>
    <dbReference type="NCBI Taxonomy" id="578462"/>
    <lineage>
        <taxon>Eukaryota</taxon>
        <taxon>Fungi</taxon>
        <taxon>Fungi incertae sedis</taxon>
        <taxon>Blastocladiomycota</taxon>
        <taxon>Blastocladiomycetes</taxon>
        <taxon>Blastocladiales</taxon>
        <taxon>Blastocladiaceae</taxon>
        <taxon>Allomyces</taxon>
    </lineage>
</organism>